<gene>
    <name evidence="11" type="ORF">TIFTF001_006140</name>
</gene>
<sequence>MAHMSEADSGLHVLDLESLITSTKASSELSVTLPQASQDDVHLDIFEENQSGTANTGDHANLQHTNIAKMVRTKNLDSLRNQFGGIEGIAGALNADLESAITGDEDDLNSRRVVGTPPLATEVLAPGFFGFLGQHCNDCTILLLFLAAALYTGFGIKKEGPKTGWYQGAIIVIVIVIIVAGLTIRDLWLQHLQRKKVASERMEQKEVVVLRGKCSQKVSVSEIVSGDVVILDEGSLVPADGLFIVGESLVVNDGLESSIDEDSPFLSYGSKVSHGKGRMLVTSLGTDTEFGEAMSKVAACTPKMITLPAQLDKLRKIIQIAGLSICILIVVVLFLGLMLGRSSHVANPSLPELKSKPTATVEIMEMIRSIVVNPSESASTIKAPVSVVLVGVLEGIPFVIMLAAIYWRKKMLAGKVSAPGLLDCVKMGSATTICTDKTPLNPTDVAMCFIGDHQVIETSFIDVMAEPVREALCRGISAPLVLPSSPCKVTEDPLLPWATSRLEMKLDVLRQSCRIVKTEGLSSKDEGSGVLMKKEEDGREVFCSHWKGPATTILGKCSRYYHRNGDIMVLNEEKKELFERNIGQMQLQGLKTVTFACEKIDNNPILEENNLILIGVLGLEKHKCCTETEKALEDFKDAGVKIRLVSEDDASELEEIARACEILPTNGLVIKGEDFENYDKEERMDKVDKIYVMGNSLPSHRLLLVQCLKEKGNVVVALGTRTNDSPVLKEADLGVAMGAWSSEMARESSDIIVYDGSLSSLPTIVSCGRCTYYNIQKYIQLELVTNIAGTLITSLCTVFLGDTPITGFHLIWANLVVTVLAGSALLLEPPSEVLMRKPPFRQTEPLISKPMWRNIVIQAIYQTTILVTFHYKGQAMKGITKKVNKSMIFTSFVLCQVFNLVNSRELEKKNVLKGILQNPWFWVAVVIIVALQECFTEVAHILVGDAKLNMVQWSACILIGMGSCPVDIAAKCASNLIKNRRFRSHVGFTTMTHASPPSYSISNLELPLTTPSDSTSLPLSS</sequence>
<feature type="transmembrane region" description="Helical" evidence="8">
    <location>
        <begin position="921"/>
        <end position="943"/>
    </location>
</feature>
<feature type="domain" description="Cation-transporting P-type ATPase C-terminal" evidence="10">
    <location>
        <begin position="803"/>
        <end position="971"/>
    </location>
</feature>
<feature type="transmembrane region" description="Helical" evidence="8">
    <location>
        <begin position="168"/>
        <end position="188"/>
    </location>
</feature>
<dbReference type="Gene3D" id="2.70.150.10">
    <property type="entry name" value="Calcium-transporting ATPase, cytoplasmic transduction domain A"/>
    <property type="match status" value="1"/>
</dbReference>
<organism evidence="11 12">
    <name type="scientific">Ficus carica</name>
    <name type="common">Common fig</name>
    <dbReference type="NCBI Taxonomy" id="3494"/>
    <lineage>
        <taxon>Eukaryota</taxon>
        <taxon>Viridiplantae</taxon>
        <taxon>Streptophyta</taxon>
        <taxon>Embryophyta</taxon>
        <taxon>Tracheophyta</taxon>
        <taxon>Spermatophyta</taxon>
        <taxon>Magnoliopsida</taxon>
        <taxon>eudicotyledons</taxon>
        <taxon>Gunneridae</taxon>
        <taxon>Pentapetalae</taxon>
        <taxon>rosids</taxon>
        <taxon>fabids</taxon>
        <taxon>Rosales</taxon>
        <taxon>Moraceae</taxon>
        <taxon>Ficeae</taxon>
        <taxon>Ficus</taxon>
    </lineage>
</organism>
<evidence type="ECO:0008006" key="13">
    <source>
        <dbReference type="Google" id="ProtNLM"/>
    </source>
</evidence>
<evidence type="ECO:0000313" key="12">
    <source>
        <dbReference type="Proteomes" id="UP001187192"/>
    </source>
</evidence>
<dbReference type="PRINTS" id="PR00119">
    <property type="entry name" value="CATATPASE"/>
</dbReference>
<dbReference type="SUPFAM" id="SSF81665">
    <property type="entry name" value="Calcium ATPase, transmembrane domain M"/>
    <property type="match status" value="1"/>
</dbReference>
<dbReference type="AlphaFoldDB" id="A0AA88DFE7"/>
<feature type="transmembrane region" description="Helical" evidence="8">
    <location>
        <begin position="807"/>
        <end position="827"/>
    </location>
</feature>
<evidence type="ECO:0000256" key="7">
    <source>
        <dbReference type="ARBA" id="ARBA00023136"/>
    </source>
</evidence>
<dbReference type="EMBL" id="BTGU01000006">
    <property type="protein sequence ID" value="GMN36594.1"/>
    <property type="molecule type" value="Genomic_DNA"/>
</dbReference>
<evidence type="ECO:0000256" key="4">
    <source>
        <dbReference type="ARBA" id="ARBA00022837"/>
    </source>
</evidence>
<dbReference type="InterPro" id="IPR023298">
    <property type="entry name" value="ATPase_P-typ_TM_dom_sf"/>
</dbReference>
<dbReference type="InterPro" id="IPR036412">
    <property type="entry name" value="HAD-like_sf"/>
</dbReference>
<evidence type="ECO:0000259" key="9">
    <source>
        <dbReference type="Pfam" id="PF00122"/>
    </source>
</evidence>
<keyword evidence="4" id="KW-0106">Calcium</keyword>
<accession>A0AA88DFE7</accession>
<evidence type="ECO:0000313" key="11">
    <source>
        <dbReference type="EMBL" id="GMN36594.1"/>
    </source>
</evidence>
<feature type="transmembrane region" description="Helical" evidence="8">
    <location>
        <begin position="383"/>
        <end position="407"/>
    </location>
</feature>
<keyword evidence="6 8" id="KW-1133">Transmembrane helix</keyword>
<dbReference type="InterPro" id="IPR023299">
    <property type="entry name" value="ATPase_P-typ_cyto_dom_N"/>
</dbReference>
<dbReference type="PANTHER" id="PTHR24093:SF470">
    <property type="entry name" value="CALCIUM-TRANSPORTING ATPASE 12, PLASMA MEMBRANE-TYPE-LIKE"/>
    <property type="match status" value="1"/>
</dbReference>
<dbReference type="Proteomes" id="UP001187192">
    <property type="component" value="Unassembled WGS sequence"/>
</dbReference>
<comment type="caution">
    <text evidence="11">The sequence shown here is derived from an EMBL/GenBank/DDBJ whole genome shotgun (WGS) entry which is preliminary data.</text>
</comment>
<dbReference type="InterPro" id="IPR059000">
    <property type="entry name" value="ATPase_P-type_domA"/>
</dbReference>
<dbReference type="PANTHER" id="PTHR24093">
    <property type="entry name" value="CATION TRANSPORTING ATPASE"/>
    <property type="match status" value="1"/>
</dbReference>
<dbReference type="GO" id="GO:0000166">
    <property type="term" value="F:nucleotide binding"/>
    <property type="evidence" value="ECO:0007669"/>
    <property type="project" value="InterPro"/>
</dbReference>
<evidence type="ECO:0000256" key="6">
    <source>
        <dbReference type="ARBA" id="ARBA00022989"/>
    </source>
</evidence>
<dbReference type="Pfam" id="PF13246">
    <property type="entry name" value="Cation_ATPase"/>
    <property type="match status" value="1"/>
</dbReference>
<dbReference type="SUPFAM" id="SSF81653">
    <property type="entry name" value="Calcium ATPase, transduction domain A"/>
    <property type="match status" value="1"/>
</dbReference>
<keyword evidence="2 8" id="KW-0812">Transmembrane</keyword>
<proteinExistence type="predicted"/>
<evidence type="ECO:0000259" key="10">
    <source>
        <dbReference type="Pfam" id="PF00689"/>
    </source>
</evidence>
<dbReference type="Pfam" id="PF00689">
    <property type="entry name" value="Cation_ATPase_C"/>
    <property type="match status" value="1"/>
</dbReference>
<evidence type="ECO:0000256" key="2">
    <source>
        <dbReference type="ARBA" id="ARBA00022692"/>
    </source>
</evidence>
<evidence type="ECO:0000256" key="5">
    <source>
        <dbReference type="ARBA" id="ARBA00022842"/>
    </source>
</evidence>
<dbReference type="SUPFAM" id="SSF81660">
    <property type="entry name" value="Metal cation-transporting ATPase, ATP-binding domain N"/>
    <property type="match status" value="1"/>
</dbReference>
<dbReference type="Gene3D" id="3.40.50.1000">
    <property type="entry name" value="HAD superfamily/HAD-like"/>
    <property type="match status" value="1"/>
</dbReference>
<keyword evidence="5" id="KW-0460">Magnesium</keyword>
<dbReference type="Pfam" id="PF00122">
    <property type="entry name" value="E1-E2_ATPase"/>
    <property type="match status" value="1"/>
</dbReference>
<feature type="transmembrane region" description="Helical" evidence="8">
    <location>
        <begin position="783"/>
        <end position="801"/>
    </location>
</feature>
<dbReference type="InterPro" id="IPR006068">
    <property type="entry name" value="ATPase_P-typ_cation-transptr_C"/>
</dbReference>
<feature type="transmembrane region" description="Helical" evidence="8">
    <location>
        <begin position="139"/>
        <end position="156"/>
    </location>
</feature>
<feature type="transmembrane region" description="Helical" evidence="8">
    <location>
        <begin position="320"/>
        <end position="340"/>
    </location>
</feature>
<dbReference type="Gene3D" id="1.20.1110.10">
    <property type="entry name" value="Calcium-transporting ATPase, transmembrane domain"/>
    <property type="match status" value="2"/>
</dbReference>
<dbReference type="SUPFAM" id="SSF56784">
    <property type="entry name" value="HAD-like"/>
    <property type="match status" value="1"/>
</dbReference>
<dbReference type="GO" id="GO:0046872">
    <property type="term" value="F:metal ion binding"/>
    <property type="evidence" value="ECO:0007669"/>
    <property type="project" value="UniProtKB-KW"/>
</dbReference>
<reference evidence="11" key="1">
    <citation type="submission" date="2023-07" db="EMBL/GenBank/DDBJ databases">
        <title>draft genome sequence of fig (Ficus carica).</title>
        <authorList>
            <person name="Takahashi T."/>
            <person name="Nishimura K."/>
        </authorList>
    </citation>
    <scope>NUCLEOTIDE SEQUENCE</scope>
</reference>
<name>A0AA88DFE7_FICCA</name>
<keyword evidence="3" id="KW-0479">Metal-binding</keyword>
<dbReference type="InterPro" id="IPR023214">
    <property type="entry name" value="HAD_sf"/>
</dbReference>
<evidence type="ECO:0000256" key="8">
    <source>
        <dbReference type="SAM" id="Phobius"/>
    </source>
</evidence>
<protein>
    <recommendedName>
        <fullName evidence="13">Calcium-transporting ATPase</fullName>
    </recommendedName>
</protein>
<evidence type="ECO:0000256" key="3">
    <source>
        <dbReference type="ARBA" id="ARBA00022723"/>
    </source>
</evidence>
<evidence type="ECO:0000256" key="1">
    <source>
        <dbReference type="ARBA" id="ARBA00004370"/>
    </source>
</evidence>
<dbReference type="Gene3D" id="3.40.1110.10">
    <property type="entry name" value="Calcium-transporting ATPase, cytoplasmic domain N"/>
    <property type="match status" value="1"/>
</dbReference>
<dbReference type="GO" id="GO:0005886">
    <property type="term" value="C:plasma membrane"/>
    <property type="evidence" value="ECO:0007669"/>
    <property type="project" value="TreeGrafter"/>
</dbReference>
<comment type="subcellular location">
    <subcellularLocation>
        <location evidence="1">Membrane</location>
    </subcellularLocation>
</comment>
<dbReference type="GO" id="GO:0005388">
    <property type="term" value="F:P-type calcium transporter activity"/>
    <property type="evidence" value="ECO:0007669"/>
    <property type="project" value="TreeGrafter"/>
</dbReference>
<dbReference type="InterPro" id="IPR008250">
    <property type="entry name" value="ATPase_P-typ_transduc_dom_A_sf"/>
</dbReference>
<keyword evidence="7 8" id="KW-0472">Membrane</keyword>
<feature type="domain" description="P-type ATPase A" evidence="9">
    <location>
        <begin position="202"/>
        <end position="297"/>
    </location>
</feature>
<keyword evidence="12" id="KW-1185">Reference proteome</keyword>